<dbReference type="Gene3D" id="3.90.79.10">
    <property type="entry name" value="Nucleoside Triphosphate Pyrophosphohydrolase"/>
    <property type="match status" value="1"/>
</dbReference>
<sequence length="159" mass="17689">MPKRSAGILLYKYDGEALRVLLVHPGGPFWSNRDAGAWSIPKGEYDSDEQPEAAARREFLEETGIAMSGALELLGELRQKGGKLVTAFASESDVDITDIRSNMFEMEWPPHSGQTQAFPEVDRAGWFSLPEAREKINASQRPFLDRLEALRSEAPPSPE</sequence>
<evidence type="ECO:0000259" key="4">
    <source>
        <dbReference type="PROSITE" id="PS51462"/>
    </source>
</evidence>
<proteinExistence type="inferred from homology"/>
<dbReference type="PANTHER" id="PTHR21340">
    <property type="entry name" value="DIADENOSINE 5,5-P1,P4-TETRAPHOSPHATE PYROPHOSPHOHYDROLASE MUTT"/>
    <property type="match status" value="1"/>
</dbReference>
<dbReference type="InterPro" id="IPR020476">
    <property type="entry name" value="Nudix_hydrolase"/>
</dbReference>
<protein>
    <submittedName>
        <fullName evidence="5">NUDIX domain-containing protein</fullName>
    </submittedName>
</protein>
<evidence type="ECO:0000256" key="1">
    <source>
        <dbReference type="ARBA" id="ARBA00001946"/>
    </source>
</evidence>
<comment type="cofactor">
    <cofactor evidence="1">
        <name>Mg(2+)</name>
        <dbReference type="ChEBI" id="CHEBI:18420"/>
    </cofactor>
</comment>
<accession>A0ABY8DG37</accession>
<feature type="domain" description="Nudix hydrolase" evidence="4">
    <location>
        <begin position="1"/>
        <end position="149"/>
    </location>
</feature>
<name>A0ABY8DG37_9HYPH</name>
<comment type="similarity">
    <text evidence="3">Belongs to the Nudix hydrolase family.</text>
</comment>
<gene>
    <name evidence="5" type="ORF">PZN02_005174</name>
</gene>
<keyword evidence="2 3" id="KW-0378">Hydrolase</keyword>
<dbReference type="CDD" id="cd04662">
    <property type="entry name" value="NUDIX_Hydrolase"/>
    <property type="match status" value="1"/>
</dbReference>
<dbReference type="InterPro" id="IPR000086">
    <property type="entry name" value="NUDIX_hydrolase_dom"/>
</dbReference>
<dbReference type="PROSITE" id="PS00893">
    <property type="entry name" value="NUDIX_BOX"/>
    <property type="match status" value="1"/>
</dbReference>
<evidence type="ECO:0000256" key="2">
    <source>
        <dbReference type="ARBA" id="ARBA00022801"/>
    </source>
</evidence>
<dbReference type="RefSeq" id="WP_280661820.1">
    <property type="nucleotide sequence ID" value="NZ_CP120374.1"/>
</dbReference>
<dbReference type="PROSITE" id="PS51462">
    <property type="entry name" value="NUDIX"/>
    <property type="match status" value="1"/>
</dbReference>
<dbReference type="InterPro" id="IPR051325">
    <property type="entry name" value="Nudix_hydrolase_domain"/>
</dbReference>
<keyword evidence="6" id="KW-1185">Reference proteome</keyword>
<dbReference type="SUPFAM" id="SSF55811">
    <property type="entry name" value="Nudix"/>
    <property type="match status" value="1"/>
</dbReference>
<evidence type="ECO:0000313" key="6">
    <source>
        <dbReference type="Proteomes" id="UP001229355"/>
    </source>
</evidence>
<organism evidence="5 6">
    <name type="scientific">Sinorhizobium garamanticum</name>
    <dbReference type="NCBI Taxonomy" id="680247"/>
    <lineage>
        <taxon>Bacteria</taxon>
        <taxon>Pseudomonadati</taxon>
        <taxon>Pseudomonadota</taxon>
        <taxon>Alphaproteobacteria</taxon>
        <taxon>Hyphomicrobiales</taxon>
        <taxon>Rhizobiaceae</taxon>
        <taxon>Sinorhizobium/Ensifer group</taxon>
        <taxon>Sinorhizobium</taxon>
    </lineage>
</organism>
<dbReference type="InterPro" id="IPR020084">
    <property type="entry name" value="NUDIX_hydrolase_CS"/>
</dbReference>
<dbReference type="InterPro" id="IPR015797">
    <property type="entry name" value="NUDIX_hydrolase-like_dom_sf"/>
</dbReference>
<reference evidence="5 6" key="1">
    <citation type="submission" date="2023-03" db="EMBL/GenBank/DDBJ databases">
        <authorList>
            <person name="Kaur S."/>
            <person name="Espinosa-Saiz D."/>
            <person name="Velazquez E."/>
            <person name="Menendez E."/>
            <person name="diCenzo G.C."/>
        </authorList>
    </citation>
    <scope>NUCLEOTIDE SEQUENCE [LARGE SCALE GENOMIC DNA]</scope>
    <source>
        <strain evidence="5 6">LMG 24692</strain>
    </source>
</reference>
<dbReference type="PRINTS" id="PR00502">
    <property type="entry name" value="NUDIXFAMILY"/>
</dbReference>
<evidence type="ECO:0000313" key="5">
    <source>
        <dbReference type="EMBL" id="WEX89849.1"/>
    </source>
</evidence>
<dbReference type="Proteomes" id="UP001229355">
    <property type="component" value="Chromosome 2"/>
</dbReference>
<evidence type="ECO:0000256" key="3">
    <source>
        <dbReference type="RuleBase" id="RU003476"/>
    </source>
</evidence>
<dbReference type="PANTHER" id="PTHR21340:SF7">
    <property type="entry name" value="NUDIX HYDROLASE DOMAIN-CONTAINING PROTEIN"/>
    <property type="match status" value="1"/>
</dbReference>
<dbReference type="EMBL" id="CP120374">
    <property type="protein sequence ID" value="WEX89849.1"/>
    <property type="molecule type" value="Genomic_DNA"/>
</dbReference>
<dbReference type="Pfam" id="PF00293">
    <property type="entry name" value="NUDIX"/>
    <property type="match status" value="1"/>
</dbReference>